<organism evidence="2 3">
    <name type="scientific">Tanacetum coccineum</name>
    <dbReference type="NCBI Taxonomy" id="301880"/>
    <lineage>
        <taxon>Eukaryota</taxon>
        <taxon>Viridiplantae</taxon>
        <taxon>Streptophyta</taxon>
        <taxon>Embryophyta</taxon>
        <taxon>Tracheophyta</taxon>
        <taxon>Spermatophyta</taxon>
        <taxon>Magnoliopsida</taxon>
        <taxon>eudicotyledons</taxon>
        <taxon>Gunneridae</taxon>
        <taxon>Pentapetalae</taxon>
        <taxon>asterids</taxon>
        <taxon>campanulids</taxon>
        <taxon>Asterales</taxon>
        <taxon>Asteraceae</taxon>
        <taxon>Asteroideae</taxon>
        <taxon>Anthemideae</taxon>
        <taxon>Anthemidinae</taxon>
        <taxon>Tanacetum</taxon>
    </lineage>
</organism>
<sequence length="402" mass="46037">MHHFGGLDESTLNLEIVEGLIHVLDEHNGLARLFRTACDRCNAGDIPSFKIRLYNMGGVRGYELPTADILGAIVFENGPRSCTDFDVIIEFRGGPPQRIKKLHQSYMSLQFPLLFIFGQPGYYPELTLKPRDGRGKGKKVTMNAYYKYQLHPRRKEFGLIFKGGRLFQQYVVTVFCASEQSRLDFIRKNQNDLRSDFLSRLYDAVSRGDHEGIATGSKIMLPNTFTGGPRADIVCRVFEQKVKDFLRFLKEVKTFGYVSAVLYTIEFQKRGLPHCHTLLWIESRNTLKDATQIDEYISAEIPDHVQDPRGYKLVTELMMHGLCGAANLDASCMQNGPCNKHFPKQYNEQTYFDSNGHTQYRRRDTGIHVMKGESRLDNYNVVPYKRALCLAFEAHINVEYCG</sequence>
<accession>A0ABQ5FCI3</accession>
<dbReference type="GO" id="GO:0004386">
    <property type="term" value="F:helicase activity"/>
    <property type="evidence" value="ECO:0007669"/>
    <property type="project" value="UniProtKB-KW"/>
</dbReference>
<evidence type="ECO:0000313" key="3">
    <source>
        <dbReference type="Proteomes" id="UP001151760"/>
    </source>
</evidence>
<dbReference type="Proteomes" id="UP001151760">
    <property type="component" value="Unassembled WGS sequence"/>
</dbReference>
<evidence type="ECO:0000313" key="2">
    <source>
        <dbReference type="EMBL" id="GJT60660.1"/>
    </source>
</evidence>
<evidence type="ECO:0000259" key="1">
    <source>
        <dbReference type="Pfam" id="PF14214"/>
    </source>
</evidence>
<dbReference type="InterPro" id="IPR025476">
    <property type="entry name" value="Helitron_helicase-like"/>
</dbReference>
<comment type="caution">
    <text evidence="2">The sequence shown here is derived from an EMBL/GenBank/DDBJ whole genome shotgun (WGS) entry which is preliminary data.</text>
</comment>
<dbReference type="PANTHER" id="PTHR45786:SF74">
    <property type="entry name" value="ATP-DEPENDENT DNA HELICASE"/>
    <property type="match status" value="1"/>
</dbReference>
<proteinExistence type="predicted"/>
<keyword evidence="2" id="KW-0067">ATP-binding</keyword>
<gene>
    <name evidence="2" type="ORF">Tco_1004193</name>
</gene>
<dbReference type="PANTHER" id="PTHR45786">
    <property type="entry name" value="DNA BINDING PROTEIN-LIKE"/>
    <property type="match status" value="1"/>
</dbReference>
<keyword evidence="2" id="KW-0378">Hydrolase</keyword>
<keyword evidence="3" id="KW-1185">Reference proteome</keyword>
<dbReference type="Pfam" id="PF14214">
    <property type="entry name" value="Helitron_like_N"/>
    <property type="match status" value="1"/>
</dbReference>
<protein>
    <submittedName>
        <fullName evidence="2">DNA helicase</fullName>
    </submittedName>
</protein>
<keyword evidence="2" id="KW-0347">Helicase</keyword>
<keyword evidence="2" id="KW-0547">Nucleotide-binding</keyword>
<dbReference type="EMBL" id="BQNB010017219">
    <property type="protein sequence ID" value="GJT60660.1"/>
    <property type="molecule type" value="Genomic_DNA"/>
</dbReference>
<reference evidence="2" key="1">
    <citation type="journal article" date="2022" name="Int. J. Mol. Sci.">
        <title>Draft Genome of Tanacetum Coccineum: Genomic Comparison of Closely Related Tanacetum-Family Plants.</title>
        <authorList>
            <person name="Yamashiro T."/>
            <person name="Shiraishi A."/>
            <person name="Nakayama K."/>
            <person name="Satake H."/>
        </authorList>
    </citation>
    <scope>NUCLEOTIDE SEQUENCE</scope>
</reference>
<feature type="domain" description="Helitron helicase-like" evidence="1">
    <location>
        <begin position="230"/>
        <end position="279"/>
    </location>
</feature>
<name>A0ABQ5FCI3_9ASTR</name>
<reference evidence="2" key="2">
    <citation type="submission" date="2022-01" db="EMBL/GenBank/DDBJ databases">
        <authorList>
            <person name="Yamashiro T."/>
            <person name="Shiraishi A."/>
            <person name="Satake H."/>
            <person name="Nakayama K."/>
        </authorList>
    </citation>
    <scope>NUCLEOTIDE SEQUENCE</scope>
</reference>